<dbReference type="PROSITE" id="PS50943">
    <property type="entry name" value="HTH_CROC1"/>
    <property type="match status" value="1"/>
</dbReference>
<dbReference type="Gene3D" id="1.10.260.40">
    <property type="entry name" value="lambda repressor-like DNA-binding domains"/>
    <property type="match status" value="1"/>
</dbReference>
<reference evidence="3 4" key="2">
    <citation type="journal article" date="2012" name="Stand. Genomic Sci.">
        <title>Complete genome sequence of the termite hindgut bacterium Spirochaeta coccoides type strain (SPN1(T)), reclassification in the genus Sphaerochaeta as Sphaerochaeta coccoides comb. nov. and emendations of the family Spirochaetaceae and the genus Sphaerochaeta.</title>
        <authorList>
            <person name="Abt B."/>
            <person name="Han C."/>
            <person name="Scheuner C."/>
            <person name="Lu M."/>
            <person name="Lapidus A."/>
            <person name="Nolan M."/>
            <person name="Lucas S."/>
            <person name="Hammon N."/>
            <person name="Deshpande S."/>
            <person name="Cheng J.F."/>
            <person name="Tapia R."/>
            <person name="Goodwin L.A."/>
            <person name="Pitluck S."/>
            <person name="Liolios K."/>
            <person name="Pagani I."/>
            <person name="Ivanova N."/>
            <person name="Mavromatis K."/>
            <person name="Mikhailova N."/>
            <person name="Huntemann M."/>
            <person name="Pati A."/>
            <person name="Chen A."/>
            <person name="Palaniappan K."/>
            <person name="Land M."/>
            <person name="Hauser L."/>
            <person name="Brambilla E.M."/>
            <person name="Rohde M."/>
            <person name="Spring S."/>
            <person name="Gronow S."/>
            <person name="Goker M."/>
            <person name="Woyke T."/>
            <person name="Bristow J."/>
            <person name="Eisen J.A."/>
            <person name="Markowitz V."/>
            <person name="Hugenholtz P."/>
            <person name="Kyrpides N.C."/>
            <person name="Klenk H.P."/>
            <person name="Detter J.C."/>
        </authorList>
    </citation>
    <scope>NUCLEOTIDE SEQUENCE [LARGE SCALE GENOMIC DNA]</scope>
    <source>
        <strain evidence="4">ATCC BAA-1237 / DSM 17374 / SPN1</strain>
    </source>
</reference>
<dbReference type="HOGENOM" id="CLU_066192_18_1_12"/>
<dbReference type="RefSeq" id="WP_013738833.1">
    <property type="nucleotide sequence ID" value="NC_015436.1"/>
</dbReference>
<dbReference type="GO" id="GO:0005829">
    <property type="term" value="C:cytosol"/>
    <property type="evidence" value="ECO:0007669"/>
    <property type="project" value="TreeGrafter"/>
</dbReference>
<dbReference type="GO" id="GO:0003700">
    <property type="term" value="F:DNA-binding transcription factor activity"/>
    <property type="evidence" value="ECO:0007669"/>
    <property type="project" value="TreeGrafter"/>
</dbReference>
<dbReference type="AlphaFoldDB" id="F4GKM8"/>
<dbReference type="InterPro" id="IPR001387">
    <property type="entry name" value="Cro/C1-type_HTH"/>
</dbReference>
<gene>
    <name evidence="3" type="ordered locus">Spico_0202</name>
</gene>
<dbReference type="KEGG" id="scc:Spico_0202"/>
<dbReference type="GO" id="GO:0003677">
    <property type="term" value="F:DNA binding"/>
    <property type="evidence" value="ECO:0007669"/>
    <property type="project" value="UniProtKB-KW"/>
</dbReference>
<evidence type="ECO:0000256" key="1">
    <source>
        <dbReference type="ARBA" id="ARBA00023125"/>
    </source>
</evidence>
<sequence length="99" mass="11474">MKKEFYSLEETKKMFDMDNLEVKNLKEELKNETYIISEIPLSEIRKAQNLTQAELAEKVGLSQTDISKIEKGKKRITISRLQELANGMGMDVHITFVPR</sequence>
<dbReference type="EMBL" id="CP002659">
    <property type="protein sequence ID" value="AEC01437.1"/>
    <property type="molecule type" value="Genomic_DNA"/>
</dbReference>
<dbReference type="SMART" id="SM00530">
    <property type="entry name" value="HTH_XRE"/>
    <property type="match status" value="1"/>
</dbReference>
<accession>F4GKM8</accession>
<dbReference type="STRING" id="760011.Spico_0202"/>
<proteinExistence type="predicted"/>
<organism evidence="3 4">
    <name type="scientific">Parasphaerochaeta coccoides (strain ATCC BAA-1237 / DSM 17374 / SPN1)</name>
    <name type="common">Sphaerochaeta coccoides</name>
    <dbReference type="NCBI Taxonomy" id="760011"/>
    <lineage>
        <taxon>Bacteria</taxon>
        <taxon>Pseudomonadati</taxon>
        <taxon>Spirochaetota</taxon>
        <taxon>Spirochaetia</taxon>
        <taxon>Spirochaetales</taxon>
        <taxon>Sphaerochaetaceae</taxon>
        <taxon>Parasphaerochaeta</taxon>
    </lineage>
</organism>
<dbReference type="InterPro" id="IPR050807">
    <property type="entry name" value="TransReg_Diox_bact_type"/>
</dbReference>
<dbReference type="CDD" id="cd00093">
    <property type="entry name" value="HTH_XRE"/>
    <property type="match status" value="1"/>
</dbReference>
<dbReference type="Pfam" id="PF01381">
    <property type="entry name" value="HTH_3"/>
    <property type="match status" value="1"/>
</dbReference>
<dbReference type="InterPro" id="IPR010982">
    <property type="entry name" value="Lambda_DNA-bd_dom_sf"/>
</dbReference>
<evidence type="ECO:0000259" key="2">
    <source>
        <dbReference type="PROSITE" id="PS50943"/>
    </source>
</evidence>
<keyword evidence="4" id="KW-1185">Reference proteome</keyword>
<dbReference type="Proteomes" id="UP000007939">
    <property type="component" value="Chromosome"/>
</dbReference>
<dbReference type="PANTHER" id="PTHR46797">
    <property type="entry name" value="HTH-TYPE TRANSCRIPTIONAL REGULATOR"/>
    <property type="match status" value="1"/>
</dbReference>
<feature type="domain" description="HTH cro/C1-type" evidence="2">
    <location>
        <begin position="41"/>
        <end position="96"/>
    </location>
</feature>
<keyword evidence="1" id="KW-0238">DNA-binding</keyword>
<reference evidence="4" key="1">
    <citation type="submission" date="2011-04" db="EMBL/GenBank/DDBJ databases">
        <title>The complete genome of Spirochaeta coccoides DSM 17374.</title>
        <authorList>
            <person name="Lucas S."/>
            <person name="Copeland A."/>
            <person name="Lapidus A."/>
            <person name="Bruce D."/>
            <person name="Goodwin L."/>
            <person name="Pitluck S."/>
            <person name="Peters L."/>
            <person name="Kyrpides N."/>
            <person name="Mavromatis K."/>
            <person name="Pagani I."/>
            <person name="Ivanova N."/>
            <person name="Ovchinnikova G."/>
            <person name="Lu M."/>
            <person name="Detter J.C."/>
            <person name="Tapia R."/>
            <person name="Han C."/>
            <person name="Land M."/>
            <person name="Hauser L."/>
            <person name="Markowitz V."/>
            <person name="Cheng J.-F."/>
            <person name="Hugenholtz P."/>
            <person name="Woyke T."/>
            <person name="Wu D."/>
            <person name="Spring S."/>
            <person name="Schroeder M."/>
            <person name="Brambilla E."/>
            <person name="Klenk H.-P."/>
            <person name="Eisen J.A."/>
        </authorList>
    </citation>
    <scope>NUCLEOTIDE SEQUENCE [LARGE SCALE GENOMIC DNA]</scope>
    <source>
        <strain evidence="4">ATCC BAA-1237 / DSM 17374 / SPN1</strain>
    </source>
</reference>
<protein>
    <submittedName>
        <fullName evidence="3">Helix-turn-helix domain protein</fullName>
    </submittedName>
</protein>
<evidence type="ECO:0000313" key="3">
    <source>
        <dbReference type="EMBL" id="AEC01437.1"/>
    </source>
</evidence>
<dbReference type="SUPFAM" id="SSF47413">
    <property type="entry name" value="lambda repressor-like DNA-binding domains"/>
    <property type="match status" value="1"/>
</dbReference>
<name>F4GKM8_PARC1</name>
<evidence type="ECO:0000313" key="4">
    <source>
        <dbReference type="Proteomes" id="UP000007939"/>
    </source>
</evidence>
<dbReference type="PANTHER" id="PTHR46797:SF1">
    <property type="entry name" value="METHYLPHOSPHONATE SYNTHASE"/>
    <property type="match status" value="1"/>
</dbReference>